<evidence type="ECO:0000256" key="4">
    <source>
        <dbReference type="ARBA" id="ARBA00022475"/>
    </source>
</evidence>
<name>A0ABR2K1Y3_9EUKA</name>
<dbReference type="EMBL" id="JAPFFF010000008">
    <property type="protein sequence ID" value="KAK8885131.1"/>
    <property type="molecule type" value="Genomic_DNA"/>
</dbReference>
<evidence type="ECO:0000256" key="10">
    <source>
        <dbReference type="ARBA" id="ARBA00023273"/>
    </source>
</evidence>
<keyword evidence="6 12" id="KW-1133">Transmembrane helix</keyword>
<proteinExistence type="inferred from homology"/>
<evidence type="ECO:0000256" key="1">
    <source>
        <dbReference type="ARBA" id="ARBA00004272"/>
    </source>
</evidence>
<dbReference type="Proteomes" id="UP001470230">
    <property type="component" value="Unassembled WGS sequence"/>
</dbReference>
<keyword evidence="9" id="KW-0325">Glycoprotein</keyword>
<evidence type="ECO:0000256" key="12">
    <source>
        <dbReference type="SAM" id="Phobius"/>
    </source>
</evidence>
<evidence type="ECO:0000256" key="9">
    <source>
        <dbReference type="ARBA" id="ARBA00023180"/>
    </source>
</evidence>
<evidence type="ECO:0000256" key="2">
    <source>
        <dbReference type="ARBA" id="ARBA00009082"/>
    </source>
</evidence>
<comment type="function">
    <text evidence="11">Transmembrane component of the tectonic-like complex, a complex localized at the transition zone of primary cilia and acting as a barrier that prevents diffusion of transmembrane proteins between the cilia and plasma membranes. Required for ciliogenesis and sonic hedgehog/SHH signaling.</text>
</comment>
<feature type="transmembrane region" description="Helical" evidence="12">
    <location>
        <begin position="21"/>
        <end position="45"/>
    </location>
</feature>
<comment type="subcellular location">
    <subcellularLocation>
        <location evidence="1">Cell projection</location>
        <location evidence="1">Cilium membrane</location>
        <topology evidence="1">Multi-pass membrane protein</topology>
    </subcellularLocation>
</comment>
<evidence type="ECO:0000256" key="3">
    <source>
        <dbReference type="ARBA" id="ARBA00015087"/>
    </source>
</evidence>
<keyword evidence="5 12" id="KW-0812">Transmembrane</keyword>
<keyword evidence="4" id="KW-1003">Cell membrane</keyword>
<dbReference type="PANTHER" id="PTHR14605">
    <property type="entry name" value="CHST5 PROTEIN"/>
    <property type="match status" value="1"/>
</dbReference>
<comment type="caution">
    <text evidence="13">The sequence shown here is derived from an EMBL/GenBank/DDBJ whole genome shotgun (WGS) entry which is preliminary data.</text>
</comment>
<dbReference type="Pfam" id="PF10149">
    <property type="entry name" value="TM231"/>
    <property type="match status" value="1"/>
</dbReference>
<evidence type="ECO:0000256" key="8">
    <source>
        <dbReference type="ARBA" id="ARBA00023136"/>
    </source>
</evidence>
<keyword evidence="7" id="KW-0969">Cilium</keyword>
<gene>
    <name evidence="13" type="ORF">M9Y10_044260</name>
</gene>
<feature type="transmembrane region" description="Helical" evidence="12">
    <location>
        <begin position="248"/>
        <end position="270"/>
    </location>
</feature>
<keyword evidence="10" id="KW-0966">Cell projection</keyword>
<evidence type="ECO:0000256" key="6">
    <source>
        <dbReference type="ARBA" id="ARBA00022989"/>
    </source>
</evidence>
<evidence type="ECO:0000313" key="14">
    <source>
        <dbReference type="Proteomes" id="UP001470230"/>
    </source>
</evidence>
<accession>A0ABR2K1Y3</accession>
<keyword evidence="14" id="KW-1185">Reference proteome</keyword>
<protein>
    <recommendedName>
        <fullName evidence="3">Transmembrane protein 231</fullName>
    </recommendedName>
</protein>
<evidence type="ECO:0000256" key="7">
    <source>
        <dbReference type="ARBA" id="ARBA00023069"/>
    </source>
</evidence>
<dbReference type="PANTHER" id="PTHR14605:SF1">
    <property type="entry name" value="TRANSMEMBRANE PROTEIN 231"/>
    <property type="match status" value="1"/>
</dbReference>
<evidence type="ECO:0000256" key="11">
    <source>
        <dbReference type="ARBA" id="ARBA00024803"/>
    </source>
</evidence>
<organism evidence="13 14">
    <name type="scientific">Tritrichomonas musculus</name>
    <dbReference type="NCBI Taxonomy" id="1915356"/>
    <lineage>
        <taxon>Eukaryota</taxon>
        <taxon>Metamonada</taxon>
        <taxon>Parabasalia</taxon>
        <taxon>Tritrichomonadida</taxon>
        <taxon>Tritrichomonadidae</taxon>
        <taxon>Tritrichomonas</taxon>
    </lineage>
</organism>
<keyword evidence="8 12" id="KW-0472">Membrane</keyword>
<evidence type="ECO:0000256" key="5">
    <source>
        <dbReference type="ARBA" id="ARBA00022692"/>
    </source>
</evidence>
<sequence>MVVLFRTSFQPTIYLAKTCSLATLFRAICLIIKFGGPILICYFYLDYTPGYTFDFEHPTVYPGNVISFVARDIDTMYIFSDVNSNNGVLSKLNISSTIFQTIPHYNGSTLDYWTIKAKILDQEASNISYISILFDYTVHLRKWAKCTIQSIGSFTHSFPSNVNRVSVFGDLTLEQNEIMTFRGEYDDSLSGLHSYSMHSDILENQNDLTYFFYTEWNEPIVKYGFWYSFELELRIYVRDVKVWHTIPLVSSIQSIITLYLSTIILTSLILDNFQGWVFRKGFIKSWAHLQCEQSTEVSKFI</sequence>
<reference evidence="13 14" key="1">
    <citation type="submission" date="2024-04" db="EMBL/GenBank/DDBJ databases">
        <title>Tritrichomonas musculus Genome.</title>
        <authorList>
            <person name="Alves-Ferreira E."/>
            <person name="Grigg M."/>
            <person name="Lorenzi H."/>
            <person name="Galac M."/>
        </authorList>
    </citation>
    <scope>NUCLEOTIDE SEQUENCE [LARGE SCALE GENOMIC DNA]</scope>
    <source>
        <strain evidence="13 14">EAF2021</strain>
    </source>
</reference>
<comment type="similarity">
    <text evidence="2">Belongs to the TMEM231 family.</text>
</comment>
<evidence type="ECO:0000313" key="13">
    <source>
        <dbReference type="EMBL" id="KAK8885131.1"/>
    </source>
</evidence>
<dbReference type="InterPro" id="IPR019306">
    <property type="entry name" value="TMEM231"/>
</dbReference>